<dbReference type="SUPFAM" id="SSF161098">
    <property type="entry name" value="MetI-like"/>
    <property type="match status" value="1"/>
</dbReference>
<dbReference type="EMBL" id="LSQZ01000015">
    <property type="protein sequence ID" value="KXI13971.1"/>
    <property type="molecule type" value="Genomic_DNA"/>
</dbReference>
<dbReference type="PROSITE" id="PS50928">
    <property type="entry name" value="ABC_TM1"/>
    <property type="match status" value="1"/>
</dbReference>
<keyword evidence="4 10" id="KW-1003">Cell membrane</keyword>
<keyword evidence="5 10" id="KW-0500">Molybdenum</keyword>
<comment type="function">
    <text evidence="10">Part of the binding-protein-dependent transport system for molybdenum; probably responsible for the translocation of the substrate across the membrane.</text>
</comment>
<evidence type="ECO:0000256" key="7">
    <source>
        <dbReference type="ARBA" id="ARBA00022989"/>
    </source>
</evidence>
<evidence type="ECO:0000256" key="1">
    <source>
        <dbReference type="ARBA" id="ARBA00004651"/>
    </source>
</evidence>
<sequence>MENLVEIFTKLDWSPLIISIKTAIVATIISFFIGVYLAKKAMSFSKKRKAFLDGVMSLPMVLPPTVAGFILLIVFSKRRFLGSFLLENFNISVLQTWLGCVIAATVIALPLMYQNARAAFEQVDKNLVYAARTLGISEKKIFYKILLPVSKPGLMSGSILCFARAMGEYGATSMIAGNIQGKTGTISQTIAMVINDGNYLKAGIWVVIVLIISFVIIYSANVTMSKK</sequence>
<dbReference type="EMBL" id="UGTB01000004">
    <property type="protein sequence ID" value="SUB60628.1"/>
    <property type="molecule type" value="Genomic_DNA"/>
</dbReference>
<evidence type="ECO:0000256" key="9">
    <source>
        <dbReference type="RuleBase" id="RU363032"/>
    </source>
</evidence>
<dbReference type="STRING" id="1261.HMPREF3195_00442"/>
<feature type="transmembrane region" description="Helical" evidence="9">
    <location>
        <begin position="16"/>
        <end position="38"/>
    </location>
</feature>
<name>A0A135YX93_9FIRM</name>
<proteinExistence type="inferred from homology"/>
<accession>A0A135YX93</accession>
<organism evidence="12 14">
    <name type="scientific">Peptostreptococcus anaerobius</name>
    <dbReference type="NCBI Taxonomy" id="1261"/>
    <lineage>
        <taxon>Bacteria</taxon>
        <taxon>Bacillati</taxon>
        <taxon>Bacillota</taxon>
        <taxon>Clostridia</taxon>
        <taxon>Peptostreptococcales</taxon>
        <taxon>Peptostreptococcaceae</taxon>
        <taxon>Peptostreptococcus</taxon>
    </lineage>
</organism>
<dbReference type="PANTHER" id="PTHR30183">
    <property type="entry name" value="MOLYBDENUM TRANSPORT SYSTEM PERMEASE PROTEIN MODB"/>
    <property type="match status" value="1"/>
</dbReference>
<dbReference type="eggNOG" id="COG4149">
    <property type="taxonomic scope" value="Bacteria"/>
</dbReference>
<keyword evidence="8 9" id="KW-0472">Membrane</keyword>
<dbReference type="InterPro" id="IPR000515">
    <property type="entry name" value="MetI-like"/>
</dbReference>
<dbReference type="AlphaFoldDB" id="A0A135YX93"/>
<dbReference type="Pfam" id="PF00528">
    <property type="entry name" value="BPD_transp_1"/>
    <property type="match status" value="1"/>
</dbReference>
<dbReference type="NCBIfam" id="TIGR02141">
    <property type="entry name" value="modB_ABC"/>
    <property type="match status" value="1"/>
</dbReference>
<dbReference type="Gene3D" id="1.10.3720.10">
    <property type="entry name" value="MetI-like"/>
    <property type="match status" value="1"/>
</dbReference>
<dbReference type="GO" id="GO:0005886">
    <property type="term" value="C:plasma membrane"/>
    <property type="evidence" value="ECO:0007669"/>
    <property type="project" value="UniProtKB-SubCell"/>
</dbReference>
<dbReference type="InterPro" id="IPR011867">
    <property type="entry name" value="ModB_ABC"/>
</dbReference>
<evidence type="ECO:0000256" key="4">
    <source>
        <dbReference type="ARBA" id="ARBA00022475"/>
    </source>
</evidence>
<evidence type="ECO:0000313" key="13">
    <source>
        <dbReference type="EMBL" id="SUB60628.1"/>
    </source>
</evidence>
<reference evidence="13 15" key="2">
    <citation type="submission" date="2018-06" db="EMBL/GenBank/DDBJ databases">
        <authorList>
            <consortium name="Pathogen Informatics"/>
            <person name="Doyle S."/>
        </authorList>
    </citation>
    <scope>NUCLEOTIDE SEQUENCE [LARGE SCALE GENOMIC DNA]</scope>
    <source>
        <strain evidence="13 15">NCTC11460</strain>
    </source>
</reference>
<evidence type="ECO:0000259" key="11">
    <source>
        <dbReference type="PROSITE" id="PS50928"/>
    </source>
</evidence>
<gene>
    <name evidence="13" type="primary">modB</name>
    <name evidence="12" type="ORF">HMPREF3195_00442</name>
    <name evidence="13" type="ORF">NCTC11460_00535</name>
</gene>
<dbReference type="PATRIC" id="fig|1261.5.peg.448"/>
<evidence type="ECO:0000256" key="5">
    <source>
        <dbReference type="ARBA" id="ARBA00022505"/>
    </source>
</evidence>
<dbReference type="Proteomes" id="UP000255101">
    <property type="component" value="Unassembled WGS sequence"/>
</dbReference>
<feature type="transmembrane region" description="Helical" evidence="9">
    <location>
        <begin position="202"/>
        <end position="220"/>
    </location>
</feature>
<dbReference type="PANTHER" id="PTHR30183:SF3">
    <property type="entry name" value="MOLYBDENUM TRANSPORT SYSTEM PERMEASE PROTEIN MODB"/>
    <property type="match status" value="1"/>
</dbReference>
<comment type="caution">
    <text evidence="10">Lacks conserved residue(s) required for the propagation of feature annotation.</text>
</comment>
<dbReference type="GO" id="GO:0015098">
    <property type="term" value="F:molybdate ion transmembrane transporter activity"/>
    <property type="evidence" value="ECO:0007669"/>
    <property type="project" value="UniProtKB-UniRule"/>
</dbReference>
<comment type="subcellular location">
    <subcellularLocation>
        <location evidence="1 9">Cell membrane</location>
        <topology evidence="1 9">Multi-pass membrane protein</topology>
    </subcellularLocation>
</comment>
<evidence type="ECO:0000313" key="15">
    <source>
        <dbReference type="Proteomes" id="UP000255101"/>
    </source>
</evidence>
<dbReference type="CDD" id="cd06261">
    <property type="entry name" value="TM_PBP2"/>
    <property type="match status" value="1"/>
</dbReference>
<keyword evidence="7 9" id="KW-1133">Transmembrane helix</keyword>
<evidence type="ECO:0000313" key="12">
    <source>
        <dbReference type="EMBL" id="KXI13971.1"/>
    </source>
</evidence>
<protein>
    <recommendedName>
        <fullName evidence="10">Molybdenum transport system permease</fullName>
    </recommendedName>
</protein>
<dbReference type="RefSeq" id="WP_002844994.1">
    <property type="nucleotide sequence ID" value="NZ_CAXUJS010000019.1"/>
</dbReference>
<feature type="domain" description="ABC transmembrane type-1" evidence="11">
    <location>
        <begin position="16"/>
        <end position="218"/>
    </location>
</feature>
<evidence type="ECO:0000313" key="14">
    <source>
        <dbReference type="Proteomes" id="UP000070326"/>
    </source>
</evidence>
<comment type="similarity">
    <text evidence="2 10">Belongs to the binding-protein-dependent transport system permease family. CysTW subfamily.</text>
</comment>
<keyword evidence="3 9" id="KW-0813">Transport</keyword>
<evidence type="ECO:0000256" key="8">
    <source>
        <dbReference type="ARBA" id="ARBA00023136"/>
    </source>
</evidence>
<dbReference type="InterPro" id="IPR035906">
    <property type="entry name" value="MetI-like_sf"/>
</dbReference>
<reference evidence="12 14" key="1">
    <citation type="submission" date="2016-02" db="EMBL/GenBank/DDBJ databases">
        <authorList>
            <person name="Wen L."/>
            <person name="He K."/>
            <person name="Yang H."/>
        </authorList>
    </citation>
    <scope>NUCLEOTIDE SEQUENCE [LARGE SCALE GENOMIC DNA]</scope>
    <source>
        <strain evidence="12 14">MJR8628A</strain>
    </source>
</reference>
<dbReference type="Proteomes" id="UP000070326">
    <property type="component" value="Unassembled WGS sequence"/>
</dbReference>
<feature type="transmembrane region" description="Helical" evidence="9">
    <location>
        <begin position="94"/>
        <end position="113"/>
    </location>
</feature>
<evidence type="ECO:0000256" key="10">
    <source>
        <dbReference type="RuleBase" id="RU365097"/>
    </source>
</evidence>
<evidence type="ECO:0000256" key="3">
    <source>
        <dbReference type="ARBA" id="ARBA00022448"/>
    </source>
</evidence>
<evidence type="ECO:0000256" key="2">
    <source>
        <dbReference type="ARBA" id="ARBA00007069"/>
    </source>
</evidence>
<keyword evidence="6 9" id="KW-0812">Transmembrane</keyword>
<evidence type="ECO:0000256" key="6">
    <source>
        <dbReference type="ARBA" id="ARBA00022692"/>
    </source>
</evidence>
<feature type="transmembrane region" description="Helical" evidence="9">
    <location>
        <begin position="50"/>
        <end position="74"/>
    </location>
</feature>